<evidence type="ECO:0000313" key="2">
    <source>
        <dbReference type="EMBL" id="CEM51913.1"/>
    </source>
</evidence>
<protein>
    <submittedName>
        <fullName evidence="2">Uncharacterized protein</fullName>
    </submittedName>
</protein>
<gene>
    <name evidence="2" type="ORF">Cvel_10940</name>
</gene>
<feature type="compositionally biased region" description="Basic and acidic residues" evidence="1">
    <location>
        <begin position="331"/>
        <end position="350"/>
    </location>
</feature>
<dbReference type="AlphaFoldDB" id="A0A0G4I4R6"/>
<feature type="compositionally biased region" description="Acidic residues" evidence="1">
    <location>
        <begin position="352"/>
        <end position="376"/>
    </location>
</feature>
<accession>A0A0G4I4R6</accession>
<reference evidence="2" key="1">
    <citation type="submission" date="2014-11" db="EMBL/GenBank/DDBJ databases">
        <authorList>
            <person name="Otto D Thomas"/>
            <person name="Naeem Raeece"/>
        </authorList>
    </citation>
    <scope>NUCLEOTIDE SEQUENCE</scope>
</reference>
<name>A0A0G4I4R6_9ALVE</name>
<feature type="region of interest" description="Disordered" evidence="1">
    <location>
        <begin position="291"/>
        <end position="385"/>
    </location>
</feature>
<sequence>MLVCSTCVLLEMLDRLKLLETSFTGSLHSPLARFRDSGKADRNRFGWFDACRHDFFAPPDAKEPGLTPCTESSVICSPLSDIVTSGEDFCRMSGYTVPKGAVEVEGVGREGTQVSPAGSKKDTAAPSGGDVDMFRRLAALDRGGIGSRASEGSDGVACFDGVSDALIKGSAPRDATGGRRRRARGASPESPYLAKLRSVVNYLHSRKTLLLLVLLSVAALIARHMVGNAFKDLENSYGKPGGVGARGVVDSAEERRRRVRDHWSKEDAQALKSAVLTQDVGVLGGVQGEDSSLTAAGPGPSTRITGVASVGVSGDGGENRGEVLGSVSVGAREREQSRGRSKKGSEKVSDSSEGEEEEEEEEEVDSDEEFEAAPAEEEAKGTAGR</sequence>
<proteinExistence type="predicted"/>
<dbReference type="EMBL" id="CDMZ01005088">
    <property type="protein sequence ID" value="CEM51913.1"/>
    <property type="molecule type" value="Genomic_DNA"/>
</dbReference>
<organism evidence="2">
    <name type="scientific">Chromera velia CCMP2878</name>
    <dbReference type="NCBI Taxonomy" id="1169474"/>
    <lineage>
        <taxon>Eukaryota</taxon>
        <taxon>Sar</taxon>
        <taxon>Alveolata</taxon>
        <taxon>Colpodellida</taxon>
        <taxon>Chromeraceae</taxon>
        <taxon>Chromera</taxon>
    </lineage>
</organism>
<evidence type="ECO:0000256" key="1">
    <source>
        <dbReference type="SAM" id="MobiDB-lite"/>
    </source>
</evidence>
<dbReference type="VEuPathDB" id="CryptoDB:Cvel_10940"/>